<proteinExistence type="predicted"/>
<name>A0A9D4JBV2_DREPO</name>
<reference evidence="1" key="1">
    <citation type="journal article" date="2019" name="bioRxiv">
        <title>The Genome of the Zebra Mussel, Dreissena polymorpha: A Resource for Invasive Species Research.</title>
        <authorList>
            <person name="McCartney M.A."/>
            <person name="Auch B."/>
            <person name="Kono T."/>
            <person name="Mallez S."/>
            <person name="Zhang Y."/>
            <person name="Obille A."/>
            <person name="Becker A."/>
            <person name="Abrahante J.E."/>
            <person name="Garbe J."/>
            <person name="Badalamenti J.P."/>
            <person name="Herman A."/>
            <person name="Mangelson H."/>
            <person name="Liachko I."/>
            <person name="Sullivan S."/>
            <person name="Sone E.D."/>
            <person name="Koren S."/>
            <person name="Silverstein K.A.T."/>
            <person name="Beckman K.B."/>
            <person name="Gohl D.M."/>
        </authorList>
    </citation>
    <scope>NUCLEOTIDE SEQUENCE</scope>
    <source>
        <strain evidence="1">Duluth1</strain>
        <tissue evidence="1">Whole animal</tissue>
    </source>
</reference>
<dbReference type="AlphaFoldDB" id="A0A9D4JBV2"/>
<accession>A0A9D4JBV2</accession>
<reference evidence="1" key="2">
    <citation type="submission" date="2020-11" db="EMBL/GenBank/DDBJ databases">
        <authorList>
            <person name="McCartney M.A."/>
            <person name="Auch B."/>
            <person name="Kono T."/>
            <person name="Mallez S."/>
            <person name="Becker A."/>
            <person name="Gohl D.M."/>
            <person name="Silverstein K.A.T."/>
            <person name="Koren S."/>
            <person name="Bechman K.B."/>
            <person name="Herman A."/>
            <person name="Abrahante J.E."/>
            <person name="Garbe J."/>
        </authorList>
    </citation>
    <scope>NUCLEOTIDE SEQUENCE</scope>
    <source>
        <strain evidence="1">Duluth1</strain>
        <tissue evidence="1">Whole animal</tissue>
    </source>
</reference>
<gene>
    <name evidence="1" type="ORF">DPMN_132201</name>
</gene>
<organism evidence="1 2">
    <name type="scientific">Dreissena polymorpha</name>
    <name type="common">Zebra mussel</name>
    <name type="synonym">Mytilus polymorpha</name>
    <dbReference type="NCBI Taxonomy" id="45954"/>
    <lineage>
        <taxon>Eukaryota</taxon>
        <taxon>Metazoa</taxon>
        <taxon>Spiralia</taxon>
        <taxon>Lophotrochozoa</taxon>
        <taxon>Mollusca</taxon>
        <taxon>Bivalvia</taxon>
        <taxon>Autobranchia</taxon>
        <taxon>Heteroconchia</taxon>
        <taxon>Euheterodonta</taxon>
        <taxon>Imparidentia</taxon>
        <taxon>Neoheterodontei</taxon>
        <taxon>Myida</taxon>
        <taxon>Dreissenoidea</taxon>
        <taxon>Dreissenidae</taxon>
        <taxon>Dreissena</taxon>
    </lineage>
</organism>
<evidence type="ECO:0000313" key="2">
    <source>
        <dbReference type="Proteomes" id="UP000828390"/>
    </source>
</evidence>
<sequence length="151" mass="16998">MCENLINKPNNHSLAKSVCNLLQTLGLRSLAELETVMGEIKRLQISQEASVRSLQGTYKEHAAFIIERMRVNINTTLDECGNVSVSTTDANEPYLKDEFCRSVLVIFNEFDIGTVNELNEMKDKDISIKSSITSYIHKFNGIQNDTNNTIP</sequence>
<protein>
    <submittedName>
        <fullName evidence="1">Uncharacterized protein</fullName>
    </submittedName>
</protein>
<dbReference type="EMBL" id="JAIWYP010000006">
    <property type="protein sequence ID" value="KAH3803929.1"/>
    <property type="molecule type" value="Genomic_DNA"/>
</dbReference>
<keyword evidence="2" id="KW-1185">Reference proteome</keyword>
<comment type="caution">
    <text evidence="1">The sequence shown here is derived from an EMBL/GenBank/DDBJ whole genome shotgun (WGS) entry which is preliminary data.</text>
</comment>
<evidence type="ECO:0000313" key="1">
    <source>
        <dbReference type="EMBL" id="KAH3803929.1"/>
    </source>
</evidence>
<dbReference type="Proteomes" id="UP000828390">
    <property type="component" value="Unassembled WGS sequence"/>
</dbReference>